<feature type="region of interest" description="Disordered" evidence="6">
    <location>
        <begin position="383"/>
        <end position="441"/>
    </location>
</feature>
<dbReference type="InParanoid" id="A0A0V0QFN1"/>
<evidence type="ECO:0000256" key="3">
    <source>
        <dbReference type="ARBA" id="ARBA00022771"/>
    </source>
</evidence>
<dbReference type="Gene3D" id="2.10.230.10">
    <property type="entry name" value="Heat shock protein DnaJ, cysteine-rich domain"/>
    <property type="match status" value="1"/>
</dbReference>
<dbReference type="Proteomes" id="UP000054937">
    <property type="component" value="Unassembled WGS sequence"/>
</dbReference>
<evidence type="ECO:0000259" key="7">
    <source>
        <dbReference type="PROSITE" id="PS50076"/>
    </source>
</evidence>
<proteinExistence type="predicted"/>
<dbReference type="SUPFAM" id="SSF49493">
    <property type="entry name" value="HSP40/DnaJ peptide-binding domain"/>
    <property type="match status" value="2"/>
</dbReference>
<dbReference type="OMA" id="IVFHIVE"/>
<evidence type="ECO:0000256" key="2">
    <source>
        <dbReference type="ARBA" id="ARBA00022737"/>
    </source>
</evidence>
<dbReference type="FunFam" id="2.60.260.20:FF:000003">
    <property type="entry name" value="DnaJ subfamily A member 2"/>
    <property type="match status" value="1"/>
</dbReference>
<dbReference type="Pfam" id="PF00226">
    <property type="entry name" value="DnaJ"/>
    <property type="match status" value="1"/>
</dbReference>
<dbReference type="Gene3D" id="1.10.287.110">
    <property type="entry name" value="DnaJ domain"/>
    <property type="match status" value="1"/>
</dbReference>
<dbReference type="InterPro" id="IPR002939">
    <property type="entry name" value="DnaJ_C"/>
</dbReference>
<dbReference type="Pfam" id="PF01556">
    <property type="entry name" value="DnaJ_C"/>
    <property type="match status" value="1"/>
</dbReference>
<dbReference type="InterPro" id="IPR044713">
    <property type="entry name" value="DNJA1/2-like"/>
</dbReference>
<dbReference type="InterPro" id="IPR036410">
    <property type="entry name" value="HSP_DnaJ_Cys-rich_dom_sf"/>
</dbReference>
<dbReference type="PRINTS" id="PR00625">
    <property type="entry name" value="JDOMAIN"/>
</dbReference>
<dbReference type="OrthoDB" id="550424at2759"/>
<sequence length="441" mass="50100">MFRSGFPGFFGQQFGGEEEFEEEDYHEEQGDEQSRDNTELYKIMGLEPQADISLVKKAYLKACVKGEYRHPDKGGCPEKFKLLQQANDILSDAEKKKLYDKGGLAAVKKSEQGGGRGENPFDFFFNRSQGQGRGAERKQKMQGVRKEVEVTLEDAYNGNMTTFIHTRKRNCETCDGKGGANVKKCGECKGRGTVTKMVNLGPGFYSQTQQECTKCRGQGEIMDPKDKCKTCNGKKIKDDKKKIEVALESGVYDGWETVYTGEHDEMPGVMPGDLHVRIRIKKHDIFQRKGADLFMEKQITLLESLTGFNFQIKHLDGKVHTISTRPQEVVSSHSTKTVRNMGMPFFKDPYQHGNLHIKFIVQFPKQNSFTPEQIKVLQGILPYTPQKPLPKNEKEFEYFDEYNEHERNTNPEGGRKMEEEEDDDEEGYSRGGGQGAQCAQQ</sequence>
<dbReference type="GO" id="GO:0051082">
    <property type="term" value="F:unfolded protein binding"/>
    <property type="evidence" value="ECO:0007669"/>
    <property type="project" value="InterPro"/>
</dbReference>
<dbReference type="GO" id="GO:0030544">
    <property type="term" value="F:Hsp70 protein binding"/>
    <property type="evidence" value="ECO:0007669"/>
    <property type="project" value="InterPro"/>
</dbReference>
<organism evidence="9 10">
    <name type="scientific">Pseudocohnilembus persalinus</name>
    <name type="common">Ciliate</name>
    <dbReference type="NCBI Taxonomy" id="266149"/>
    <lineage>
        <taxon>Eukaryota</taxon>
        <taxon>Sar</taxon>
        <taxon>Alveolata</taxon>
        <taxon>Ciliophora</taxon>
        <taxon>Intramacronucleata</taxon>
        <taxon>Oligohymenophorea</taxon>
        <taxon>Scuticociliatia</taxon>
        <taxon>Philasterida</taxon>
        <taxon>Pseudocohnilembidae</taxon>
        <taxon>Pseudocohnilembus</taxon>
    </lineage>
</organism>
<comment type="caution">
    <text evidence="9">The sequence shown here is derived from an EMBL/GenBank/DDBJ whole genome shotgun (WGS) entry which is preliminary data.</text>
</comment>
<dbReference type="InterPro" id="IPR001623">
    <property type="entry name" value="DnaJ_domain"/>
</dbReference>
<feature type="domain" description="CR-type" evidence="8">
    <location>
        <begin position="158"/>
        <end position="240"/>
    </location>
</feature>
<dbReference type="PROSITE" id="PS50076">
    <property type="entry name" value="DNAJ_2"/>
    <property type="match status" value="1"/>
</dbReference>
<dbReference type="InterPro" id="IPR001305">
    <property type="entry name" value="HSP_DnaJ_Cys-rich_dom"/>
</dbReference>
<evidence type="ECO:0000256" key="6">
    <source>
        <dbReference type="SAM" id="MobiDB-lite"/>
    </source>
</evidence>
<keyword evidence="2" id="KW-0677">Repeat</keyword>
<evidence type="ECO:0000313" key="10">
    <source>
        <dbReference type="Proteomes" id="UP000054937"/>
    </source>
</evidence>
<feature type="region of interest" description="Disordered" evidence="6">
    <location>
        <begin position="108"/>
        <end position="142"/>
    </location>
</feature>
<dbReference type="SMART" id="SM00271">
    <property type="entry name" value="DnaJ"/>
    <property type="match status" value="1"/>
</dbReference>
<dbReference type="Gene3D" id="2.60.260.20">
    <property type="entry name" value="Urease metallochaperone UreE, N-terminal domain"/>
    <property type="match status" value="2"/>
</dbReference>
<keyword evidence="10" id="KW-1185">Reference proteome</keyword>
<accession>A0A0V0QFN1</accession>
<dbReference type="CDD" id="cd10719">
    <property type="entry name" value="DnaJ_zf"/>
    <property type="match status" value="1"/>
</dbReference>
<evidence type="ECO:0000256" key="5">
    <source>
        <dbReference type="PROSITE-ProRule" id="PRU00546"/>
    </source>
</evidence>
<keyword evidence="3 5" id="KW-0863">Zinc-finger</keyword>
<keyword evidence="4 5" id="KW-0862">Zinc</keyword>
<name>A0A0V0QFN1_PSEPJ</name>
<dbReference type="FunFam" id="2.10.230.10:FF:000001">
    <property type="entry name" value="DnaJ subfamily A member 2"/>
    <property type="match status" value="1"/>
</dbReference>
<evidence type="ECO:0000259" key="8">
    <source>
        <dbReference type="PROSITE" id="PS51188"/>
    </source>
</evidence>
<dbReference type="FunCoup" id="A0A0V0QFN1">
    <property type="interactions" value="262"/>
</dbReference>
<reference evidence="9 10" key="1">
    <citation type="journal article" date="2015" name="Sci. Rep.">
        <title>Genome of the facultative scuticociliatosis pathogen Pseudocohnilembus persalinus provides insight into its virulence through horizontal gene transfer.</title>
        <authorList>
            <person name="Xiong J."/>
            <person name="Wang G."/>
            <person name="Cheng J."/>
            <person name="Tian M."/>
            <person name="Pan X."/>
            <person name="Warren A."/>
            <person name="Jiang C."/>
            <person name="Yuan D."/>
            <person name="Miao W."/>
        </authorList>
    </citation>
    <scope>NUCLEOTIDE SEQUENCE [LARGE SCALE GENOMIC DNA]</scope>
    <source>
        <strain evidence="9">36N120E</strain>
    </source>
</reference>
<dbReference type="SUPFAM" id="SSF57938">
    <property type="entry name" value="DnaJ/Hsp40 cysteine-rich domain"/>
    <property type="match status" value="1"/>
</dbReference>
<evidence type="ECO:0000256" key="1">
    <source>
        <dbReference type="ARBA" id="ARBA00022723"/>
    </source>
</evidence>
<dbReference type="PANTHER" id="PTHR43888">
    <property type="entry name" value="DNAJ-LIKE-2, ISOFORM A-RELATED"/>
    <property type="match status" value="1"/>
</dbReference>
<protein>
    <submittedName>
        <fullName evidence="9">HSP40/DnaJ peptide-binding</fullName>
    </submittedName>
</protein>
<dbReference type="Pfam" id="PF00684">
    <property type="entry name" value="DnaJ_CXXCXGXG"/>
    <property type="match status" value="1"/>
</dbReference>
<dbReference type="InterPro" id="IPR008971">
    <property type="entry name" value="HSP40/DnaJ_pept-bd"/>
</dbReference>
<dbReference type="InterPro" id="IPR036869">
    <property type="entry name" value="J_dom_sf"/>
</dbReference>
<keyword evidence="1 5" id="KW-0479">Metal-binding</keyword>
<dbReference type="SUPFAM" id="SSF46565">
    <property type="entry name" value="Chaperone J-domain"/>
    <property type="match status" value="1"/>
</dbReference>
<dbReference type="GO" id="GO:0006457">
    <property type="term" value="P:protein folding"/>
    <property type="evidence" value="ECO:0007669"/>
    <property type="project" value="InterPro"/>
</dbReference>
<dbReference type="EMBL" id="LDAU01000180">
    <property type="protein sequence ID" value="KRX00912.1"/>
    <property type="molecule type" value="Genomic_DNA"/>
</dbReference>
<dbReference type="PROSITE" id="PS51188">
    <property type="entry name" value="ZF_CR"/>
    <property type="match status" value="1"/>
</dbReference>
<dbReference type="PROSITE" id="PS00636">
    <property type="entry name" value="DNAJ_1"/>
    <property type="match status" value="1"/>
</dbReference>
<dbReference type="GO" id="GO:0008270">
    <property type="term" value="F:zinc ion binding"/>
    <property type="evidence" value="ECO:0007669"/>
    <property type="project" value="UniProtKB-KW"/>
</dbReference>
<feature type="zinc finger region" description="CR-type" evidence="5">
    <location>
        <begin position="158"/>
        <end position="240"/>
    </location>
</feature>
<feature type="compositionally biased region" description="Basic and acidic residues" evidence="6">
    <location>
        <begin position="390"/>
        <end position="418"/>
    </location>
</feature>
<dbReference type="AlphaFoldDB" id="A0A0V0QFN1"/>
<feature type="domain" description="J" evidence="7">
    <location>
        <begin position="39"/>
        <end position="103"/>
    </location>
</feature>
<evidence type="ECO:0000313" key="9">
    <source>
        <dbReference type="EMBL" id="KRX00912.1"/>
    </source>
</evidence>
<evidence type="ECO:0000256" key="4">
    <source>
        <dbReference type="ARBA" id="ARBA00022833"/>
    </source>
</evidence>
<dbReference type="CDD" id="cd10747">
    <property type="entry name" value="DnaJ_C"/>
    <property type="match status" value="1"/>
</dbReference>
<dbReference type="InterPro" id="IPR018253">
    <property type="entry name" value="DnaJ_domain_CS"/>
</dbReference>
<dbReference type="CDD" id="cd06257">
    <property type="entry name" value="DnaJ"/>
    <property type="match status" value="1"/>
</dbReference>
<gene>
    <name evidence="9" type="ORF">PPERSA_09518</name>
</gene>